<comment type="caution">
    <text evidence="1">The sequence shown here is derived from an EMBL/GenBank/DDBJ whole genome shotgun (WGS) entry which is preliminary data.</text>
</comment>
<dbReference type="EMBL" id="JAXQPW010000007">
    <property type="protein sequence ID" value="MDZ5663680.1"/>
    <property type="molecule type" value="Genomic_DNA"/>
</dbReference>
<organism evidence="1 2">
    <name type="scientific">Nocardioides renjunii</name>
    <dbReference type="NCBI Taxonomy" id="3095075"/>
    <lineage>
        <taxon>Bacteria</taxon>
        <taxon>Bacillati</taxon>
        <taxon>Actinomycetota</taxon>
        <taxon>Actinomycetes</taxon>
        <taxon>Propionibacteriales</taxon>
        <taxon>Nocardioidaceae</taxon>
        <taxon>Nocardioides</taxon>
    </lineage>
</organism>
<dbReference type="Proteomes" id="UP001291999">
    <property type="component" value="Unassembled WGS sequence"/>
</dbReference>
<proteinExistence type="predicted"/>
<dbReference type="RefSeq" id="WP_322425401.1">
    <property type="nucleotide sequence ID" value="NZ_JAXQPW010000007.1"/>
</dbReference>
<name>A0ABU5KGF7_9ACTN</name>
<sequence length="45" mass="4831">MIAMTEKEVTTGSDPAVTQAATVSLPVLQEHHEHATMLLRDLPGC</sequence>
<keyword evidence="2" id="KW-1185">Reference proteome</keyword>
<evidence type="ECO:0000313" key="2">
    <source>
        <dbReference type="Proteomes" id="UP001291999"/>
    </source>
</evidence>
<accession>A0ABU5KGF7</accession>
<reference evidence="1 2" key="1">
    <citation type="submission" date="2023-11" db="EMBL/GenBank/DDBJ databases">
        <title>Novel species in genus Nocardioides.</title>
        <authorList>
            <person name="Zhou H."/>
        </authorList>
    </citation>
    <scope>NUCLEOTIDE SEQUENCE [LARGE SCALE GENOMIC DNA]</scope>
    <source>
        <strain evidence="1 2">S-58</strain>
    </source>
</reference>
<evidence type="ECO:0008006" key="3">
    <source>
        <dbReference type="Google" id="ProtNLM"/>
    </source>
</evidence>
<gene>
    <name evidence="1" type="ORF">SFC79_18030</name>
</gene>
<evidence type="ECO:0000313" key="1">
    <source>
        <dbReference type="EMBL" id="MDZ5663680.1"/>
    </source>
</evidence>
<protein>
    <recommendedName>
        <fullName evidence="3">DUF305 domain-containing protein</fullName>
    </recommendedName>
</protein>